<dbReference type="SUPFAM" id="SSF52047">
    <property type="entry name" value="RNI-like"/>
    <property type="match status" value="1"/>
</dbReference>
<dbReference type="Proteomes" id="UP001201980">
    <property type="component" value="Unassembled WGS sequence"/>
</dbReference>
<keyword evidence="3" id="KW-1185">Reference proteome</keyword>
<gene>
    <name evidence="2" type="ORF">MKZ38_000780</name>
</gene>
<evidence type="ECO:0000313" key="2">
    <source>
        <dbReference type="EMBL" id="KAJ2891163.1"/>
    </source>
</evidence>
<feature type="region of interest" description="Disordered" evidence="1">
    <location>
        <begin position="220"/>
        <end position="244"/>
    </location>
</feature>
<evidence type="ECO:0008006" key="4">
    <source>
        <dbReference type="Google" id="ProtNLM"/>
    </source>
</evidence>
<protein>
    <recommendedName>
        <fullName evidence="4">Tafazzin</fullName>
    </recommendedName>
</protein>
<comment type="caution">
    <text evidence="2">The sequence shown here is derived from an EMBL/GenBank/DDBJ whole genome shotgun (WGS) entry which is preliminary data.</text>
</comment>
<dbReference type="AlphaFoldDB" id="A0AAD5RG23"/>
<organism evidence="2 3">
    <name type="scientific">Zalerion maritima</name>
    <dbReference type="NCBI Taxonomy" id="339359"/>
    <lineage>
        <taxon>Eukaryota</taxon>
        <taxon>Fungi</taxon>
        <taxon>Dikarya</taxon>
        <taxon>Ascomycota</taxon>
        <taxon>Pezizomycotina</taxon>
        <taxon>Sordariomycetes</taxon>
        <taxon>Lulworthiomycetidae</taxon>
        <taxon>Lulworthiales</taxon>
        <taxon>Lulworthiaceae</taxon>
        <taxon>Zalerion</taxon>
    </lineage>
</organism>
<feature type="compositionally biased region" description="Polar residues" evidence="1">
    <location>
        <begin position="506"/>
        <end position="516"/>
    </location>
</feature>
<feature type="compositionally biased region" description="Polar residues" evidence="1">
    <location>
        <begin position="416"/>
        <end position="425"/>
    </location>
</feature>
<feature type="region of interest" description="Disordered" evidence="1">
    <location>
        <begin position="12"/>
        <end position="41"/>
    </location>
</feature>
<sequence>MPPLIREILQLPETTPPRPRRLQARTGPDGRALPPGPPPPASWVSAAAGAIGARRGGRVPFALDPSSASVSSLSSSLSQLHLTTTDAGHHVNNGDLFPRLPGTHRQAHGSLVEISMREMAHTWSFQRSFNRYYLYSLPGSLRSGLIATLCRHHIGGVTLADLHVLLTAPDFSPGIGDAEAVEVDWEEEAAMNDDFHELDLSGCLGRTITLRDLSTFLFSSSRPGSDSDAPTQSPRRSRKGKTNEVVEEVKESWEMYLSSPSPAPSLKCTLPYLTHLSLGLPPASASKETKRYNISWKQLLSIASRLPSLTHLSLANWPTPALTTGHAPSALPFLHASDPNPSQRADLAEAVLVFRKLSKYLYGLQYLDLSGCSEWWEVLRHSVETSSGELPDAEPITTPSPRRRADVASLRVLQTDAPSTSSGRAQNEDDDWTGRDGIDWVGDWGKVETVVMKSGLFPNPPSLGDTLQFRRAVASARSVERHVRSQRLGRGRWFSAERDPFPDWWSETQNKGEPLS</sequence>
<name>A0AAD5RG23_9PEZI</name>
<accession>A0AAD5RG23</accession>
<evidence type="ECO:0000313" key="3">
    <source>
        <dbReference type="Proteomes" id="UP001201980"/>
    </source>
</evidence>
<evidence type="ECO:0000256" key="1">
    <source>
        <dbReference type="SAM" id="MobiDB-lite"/>
    </source>
</evidence>
<proteinExistence type="predicted"/>
<dbReference type="EMBL" id="JAKWBI020001188">
    <property type="protein sequence ID" value="KAJ2891163.1"/>
    <property type="molecule type" value="Genomic_DNA"/>
</dbReference>
<reference evidence="2" key="1">
    <citation type="submission" date="2022-07" db="EMBL/GenBank/DDBJ databases">
        <title>Draft genome sequence of Zalerion maritima ATCC 34329, a (micro)plastics degrading marine fungus.</title>
        <authorList>
            <person name="Paco A."/>
            <person name="Goncalves M.F.M."/>
            <person name="Rocha-Santos T.A.P."/>
            <person name="Alves A."/>
        </authorList>
    </citation>
    <scope>NUCLEOTIDE SEQUENCE</scope>
    <source>
        <strain evidence="2">ATCC 34329</strain>
    </source>
</reference>
<feature type="compositionally biased region" description="Polar residues" evidence="1">
    <location>
        <begin position="220"/>
        <end position="234"/>
    </location>
</feature>
<feature type="region of interest" description="Disordered" evidence="1">
    <location>
        <begin position="387"/>
        <end position="406"/>
    </location>
</feature>
<feature type="region of interest" description="Disordered" evidence="1">
    <location>
        <begin position="497"/>
        <end position="516"/>
    </location>
</feature>
<feature type="region of interest" description="Disordered" evidence="1">
    <location>
        <begin position="413"/>
        <end position="433"/>
    </location>
</feature>